<evidence type="ECO:0000313" key="2">
    <source>
        <dbReference type="Proteomes" id="UP000182975"/>
    </source>
</evidence>
<keyword evidence="2" id="KW-1185">Reference proteome</keyword>
<reference evidence="2" key="1">
    <citation type="submission" date="2016-10" db="EMBL/GenBank/DDBJ databases">
        <authorList>
            <person name="Varghese N."/>
        </authorList>
    </citation>
    <scope>NUCLEOTIDE SEQUENCE [LARGE SCALE GENOMIC DNA]</scope>
    <source>
        <strain evidence="2">DSM 21843</strain>
    </source>
</reference>
<gene>
    <name evidence="1" type="ORF">SAMN02910314_00149</name>
</gene>
<accession>A0A172S085</accession>
<dbReference type="AlphaFoldDB" id="A0A172S085"/>
<dbReference type="KEGG" id="ddt:AAY81_09760"/>
<sequence>MEERVQAELCELSDEEKLDELEFAVTRQSLHREICYKTLAFCQTRHMLREVETYIMGLPQYAQAVQSPYHLTALLAKHYGLERILLDEEGNVVTPADLEGLSEDEADDLVADEAYETTEVGRRFVALHDPLSRMRELLEEEPLRAATYRELLAYCSSQKRTYNDLSNLLEGRDVLFVTQDGSKQRIQPSVLVDRLNRVGALVWQAGWETTDEGRRFLAEVQ</sequence>
<dbReference type="Proteomes" id="UP000182975">
    <property type="component" value="Unassembled WGS sequence"/>
</dbReference>
<name>A0A172S085_9ACTN</name>
<dbReference type="OrthoDB" id="3173278at2"/>
<proteinExistence type="predicted"/>
<dbReference type="EMBL" id="FOEC01000001">
    <property type="protein sequence ID" value="SEO40676.1"/>
    <property type="molecule type" value="Genomic_DNA"/>
</dbReference>
<dbReference type="RefSeq" id="WP_066664544.1">
    <property type="nucleotide sequence ID" value="NZ_CP011402.1"/>
</dbReference>
<organism evidence="1 2">
    <name type="scientific">Denitrobacterium detoxificans</name>
    <dbReference type="NCBI Taxonomy" id="79604"/>
    <lineage>
        <taxon>Bacteria</taxon>
        <taxon>Bacillati</taxon>
        <taxon>Actinomycetota</taxon>
        <taxon>Coriobacteriia</taxon>
        <taxon>Eggerthellales</taxon>
        <taxon>Eggerthellaceae</taxon>
        <taxon>Denitrobacterium</taxon>
    </lineage>
</organism>
<protein>
    <submittedName>
        <fullName evidence="1">Uncharacterized protein</fullName>
    </submittedName>
</protein>
<evidence type="ECO:0000313" key="1">
    <source>
        <dbReference type="EMBL" id="SEO40676.1"/>
    </source>
</evidence>
<dbReference type="STRING" id="79604.AAY81_09760"/>